<dbReference type="HAMAP" id="MF_00545">
    <property type="entry name" value="Ribosomal_eS24"/>
    <property type="match status" value="1"/>
</dbReference>
<feature type="region of interest" description="Disordered" evidence="3">
    <location>
        <begin position="131"/>
        <end position="159"/>
    </location>
</feature>
<dbReference type="GeneID" id="3372347"/>
<feature type="non-terminal residue" evidence="4">
    <location>
        <position position="1"/>
    </location>
</feature>
<dbReference type="InterPro" id="IPR001976">
    <property type="entry name" value="Ribosomal_eS24"/>
</dbReference>
<evidence type="ECO:0000256" key="2">
    <source>
        <dbReference type="ARBA" id="ARBA00023274"/>
    </source>
</evidence>
<dbReference type="RefSeq" id="XP_625386.1">
    <property type="nucleotide sequence ID" value="XM_625386.1"/>
</dbReference>
<evidence type="ECO:0000256" key="3">
    <source>
        <dbReference type="SAM" id="MobiDB-lite"/>
    </source>
</evidence>
<dbReference type="PANTHER" id="PTHR10496">
    <property type="entry name" value="40S RIBOSOMAL PROTEIN S24"/>
    <property type="match status" value="1"/>
</dbReference>
<sequence length="159" mass="17947">LSGIIFLNKKKFFQDKFGVVFKNSKNITMNNFTVRVRQFLNNPLLARKQFVVDVIHPSLGGVSKSDLKAKLAKLYKVQDANCIVLFGFKTAFGGGRSSGFCVIYNNISALKKFEHRYRQVRMGIAEKVTATGRKGRKETKNRRKKVRGTEKAKISGGKK</sequence>
<dbReference type="InterPro" id="IPR012678">
    <property type="entry name" value="Ribosomal_uL23/eL15/eS24_sf"/>
</dbReference>
<name>Q5CPN5_CRYPI</name>
<keyword evidence="5" id="KW-1185">Reference proteome</keyword>
<dbReference type="GO" id="GO:0003735">
    <property type="term" value="F:structural constituent of ribosome"/>
    <property type="evidence" value="ECO:0007669"/>
    <property type="project" value="InterPro"/>
</dbReference>
<accession>Q5CPN5</accession>
<evidence type="ECO:0000313" key="4">
    <source>
        <dbReference type="EMBL" id="EAK87397.1"/>
    </source>
</evidence>
<organism evidence="4 5">
    <name type="scientific">Cryptosporidium parvum (strain Iowa II)</name>
    <dbReference type="NCBI Taxonomy" id="353152"/>
    <lineage>
        <taxon>Eukaryota</taxon>
        <taxon>Sar</taxon>
        <taxon>Alveolata</taxon>
        <taxon>Apicomplexa</taxon>
        <taxon>Conoidasida</taxon>
        <taxon>Coccidia</taxon>
        <taxon>Eucoccidiorida</taxon>
        <taxon>Eimeriorina</taxon>
        <taxon>Cryptosporidiidae</taxon>
        <taxon>Cryptosporidium</taxon>
    </lineage>
</organism>
<dbReference type="InParanoid" id="Q5CPN5"/>
<gene>
    <name evidence="4" type="ORF">cgd2_170</name>
</gene>
<dbReference type="GO" id="GO:0005840">
    <property type="term" value="C:ribosome"/>
    <property type="evidence" value="ECO:0007669"/>
    <property type="project" value="UniProtKB-KW"/>
</dbReference>
<dbReference type="SUPFAM" id="SSF54189">
    <property type="entry name" value="Ribosomal proteins S24e, L23 and L15e"/>
    <property type="match status" value="1"/>
</dbReference>
<evidence type="ECO:0000313" key="5">
    <source>
        <dbReference type="Proteomes" id="UP000006726"/>
    </source>
</evidence>
<dbReference type="KEGG" id="cpv:cgd2_170"/>
<feature type="compositionally biased region" description="Basic residues" evidence="3">
    <location>
        <begin position="133"/>
        <end position="146"/>
    </location>
</feature>
<keyword evidence="2" id="KW-0687">Ribonucleoprotein</keyword>
<dbReference type="AlphaFoldDB" id="Q5CPN5"/>
<dbReference type="Pfam" id="PF01282">
    <property type="entry name" value="Ribosomal_S24e"/>
    <property type="match status" value="1"/>
</dbReference>
<evidence type="ECO:0000256" key="1">
    <source>
        <dbReference type="ARBA" id="ARBA00022980"/>
    </source>
</evidence>
<reference evidence="4 5" key="1">
    <citation type="journal article" date="2004" name="Science">
        <title>Complete genome sequence of the apicomplexan, Cryptosporidium parvum.</title>
        <authorList>
            <person name="Abrahamsen M.S."/>
            <person name="Templeton T.J."/>
            <person name="Enomoto S."/>
            <person name="Abrahante J.E."/>
            <person name="Zhu G."/>
            <person name="Lancto C.A."/>
            <person name="Deng M."/>
            <person name="Liu C."/>
            <person name="Widmer G."/>
            <person name="Tzipori S."/>
            <person name="Buck G.A."/>
            <person name="Xu P."/>
            <person name="Bankier A.T."/>
            <person name="Dear P.H."/>
            <person name="Konfortov B.A."/>
            <person name="Spriggs H.F."/>
            <person name="Iyer L."/>
            <person name="Anantharaman V."/>
            <person name="Aravind L."/>
            <person name="Kapur V."/>
        </authorList>
    </citation>
    <scope>NUCLEOTIDE SEQUENCE [LARGE SCALE GENOMIC DNA]</scope>
    <source>
        <strain evidence="5">Iowa II</strain>
    </source>
</reference>
<dbReference type="FunCoup" id="Q5CPN5">
    <property type="interactions" value="403"/>
</dbReference>
<dbReference type="EMBL" id="AAEE01000013">
    <property type="protein sequence ID" value="EAK87397.1"/>
    <property type="molecule type" value="Genomic_DNA"/>
</dbReference>
<dbReference type="InterPro" id="IPR053709">
    <property type="entry name" value="eRP_eS24_sf"/>
</dbReference>
<dbReference type="Proteomes" id="UP000006726">
    <property type="component" value="Chromosome 2"/>
</dbReference>
<dbReference type="OrthoDB" id="10251131at2759"/>
<protein>
    <submittedName>
        <fullName evidence="4">40s ribosomal protein s24</fullName>
    </submittedName>
</protein>
<dbReference type="STRING" id="353152.Q5CPN5"/>
<dbReference type="GO" id="GO:1990904">
    <property type="term" value="C:ribonucleoprotein complex"/>
    <property type="evidence" value="ECO:0007669"/>
    <property type="project" value="UniProtKB-KW"/>
</dbReference>
<comment type="caution">
    <text evidence="4">The sequence shown here is derived from an EMBL/GenBank/DDBJ whole genome shotgun (WGS) entry which is preliminary data.</text>
</comment>
<proteinExistence type="inferred from homology"/>
<dbReference type="Gene3D" id="3.30.70.3370">
    <property type="match status" value="1"/>
</dbReference>
<keyword evidence="1 4" id="KW-0689">Ribosomal protein</keyword>
<dbReference type="OMA" id="IRVKKYM"/>
<dbReference type="GO" id="GO:0006412">
    <property type="term" value="P:translation"/>
    <property type="evidence" value="ECO:0007669"/>
    <property type="project" value="InterPro"/>
</dbReference>